<name>A0A452H1G1_9SAUR</name>
<evidence type="ECO:0000313" key="1">
    <source>
        <dbReference type="Ensembl" id="ENSGAGP00000008312.1"/>
    </source>
</evidence>
<reference evidence="1" key="3">
    <citation type="submission" date="2025-09" db="UniProtKB">
        <authorList>
            <consortium name="Ensembl"/>
        </authorList>
    </citation>
    <scope>IDENTIFICATION</scope>
</reference>
<evidence type="ECO:0000313" key="2">
    <source>
        <dbReference type="Proteomes" id="UP000291020"/>
    </source>
</evidence>
<dbReference type="Ensembl" id="ENSGAGT00000009569.1">
    <property type="protein sequence ID" value="ENSGAGP00000008312.1"/>
    <property type="gene ID" value="ENSGAGG00000006603.1"/>
</dbReference>
<dbReference type="Proteomes" id="UP000291020">
    <property type="component" value="Unassembled WGS sequence"/>
</dbReference>
<organism evidence="1 2">
    <name type="scientific">Gopherus agassizii</name>
    <name type="common">Agassiz's desert tortoise</name>
    <dbReference type="NCBI Taxonomy" id="38772"/>
    <lineage>
        <taxon>Eukaryota</taxon>
        <taxon>Metazoa</taxon>
        <taxon>Chordata</taxon>
        <taxon>Craniata</taxon>
        <taxon>Vertebrata</taxon>
        <taxon>Euteleostomi</taxon>
        <taxon>Archelosauria</taxon>
        <taxon>Testudinata</taxon>
        <taxon>Testudines</taxon>
        <taxon>Cryptodira</taxon>
        <taxon>Durocryptodira</taxon>
        <taxon>Testudinoidea</taxon>
        <taxon>Testudinidae</taxon>
        <taxon>Gopherus</taxon>
    </lineage>
</organism>
<reference evidence="1" key="2">
    <citation type="submission" date="2025-08" db="UniProtKB">
        <authorList>
            <consortium name="Ensembl"/>
        </authorList>
    </citation>
    <scope>IDENTIFICATION</scope>
</reference>
<keyword evidence="2" id="KW-1185">Reference proteome</keyword>
<accession>A0A452H1G1</accession>
<protein>
    <submittedName>
        <fullName evidence="1">Uncharacterized protein</fullName>
    </submittedName>
</protein>
<dbReference type="AlphaFoldDB" id="A0A452H1G1"/>
<sequence>VRSDRWWVALLQLLSPERISEASQHAPAPVLPLIFPTHVRNEFCYVHQYGGDVLHTTIHVVGVKPRGSESGRGLKAGAESWGTGISSWECGLWGGPRNEEFGMQAAPGLQWGERTAPAISPRSSTWAMGERCLSCGRARLTLLTRWAHTLHLN</sequence>
<reference evidence="2" key="1">
    <citation type="journal article" date="2017" name="PLoS ONE">
        <title>The Agassiz's desert tortoise genome provides a resource for the conservation of a threatened species.</title>
        <authorList>
            <person name="Tollis M."/>
            <person name="DeNardo D.F."/>
            <person name="Cornelius J.A."/>
            <person name="Dolby G.A."/>
            <person name="Edwards T."/>
            <person name="Henen B.T."/>
            <person name="Karl A.E."/>
            <person name="Murphy R.W."/>
            <person name="Kusumi K."/>
        </authorList>
    </citation>
    <scope>NUCLEOTIDE SEQUENCE [LARGE SCALE GENOMIC DNA]</scope>
</reference>
<proteinExistence type="predicted"/>